<name>A0A1S5Q9W1_9CAUD</name>
<sequence>MSLDRILLATLSNRTRFKALHPCIPMDDMGTSTKWVIGAYKTFFDKNKDADNVDFDVLVSMVKLKMKDPDAAGPALALVEAARKMTATPAQVQYVTETLYEMALAGHAARMVNAYQEGEEVDLSYELYRLAMSTRKLLGTAAESLFKEPDIHEILAEQKRDEGLKFRQVCLQEHIKGIMPPISIAFCAPVDSGKTSFMADAMTFFAPQCEKLWPGRPILWFSNEGVVREIWPRLYSSALGKSGDVLGDMTKEKLYSSYAKAIGGDRQKLKLLDVHGWGLPQVAAIIEELNPIIVVFDMLANFKLPGAEKKHEKMEALFQEVRELAAIHNFIAISTVQVSAEGYDMLYPPGTALKDSKIGLQGALDIQIMMGKLNAPEYELIRGLSLPKNKRKVIGKPSSMQAEVIFQPDIARFIDQ</sequence>
<dbReference type="EMBL" id="KT949345">
    <property type="protein sequence ID" value="ALP47734.1"/>
    <property type="molecule type" value="Genomic_DNA"/>
</dbReference>
<dbReference type="Gene3D" id="3.40.50.300">
    <property type="entry name" value="P-loop containing nucleotide triphosphate hydrolases"/>
    <property type="match status" value="1"/>
</dbReference>
<dbReference type="InterPro" id="IPR027417">
    <property type="entry name" value="P-loop_NTPase"/>
</dbReference>
<evidence type="ECO:0000313" key="2">
    <source>
        <dbReference type="Proteomes" id="UP000230040"/>
    </source>
</evidence>
<reference evidence="1 2" key="1">
    <citation type="journal article" date="2016" name="PLoS ONE">
        <title>Genomic Characterization of the Novel Aeromonas hydrophila Phage Ahp1 Suggests the Derivation of a New Subgroup from phiKMV-Like Family.</title>
        <authorList>
            <person name="Wang J.B."/>
            <person name="Lin N.T."/>
            <person name="Tseng Y.H."/>
            <person name="Weng S.F."/>
        </authorList>
    </citation>
    <scope>NUCLEOTIDE SEQUENCE [LARGE SCALE GENOMIC DNA]</scope>
</reference>
<gene>
    <name evidence="1" type="ORF">Ahp1_15</name>
</gene>
<keyword evidence="1" id="KW-0378">Hydrolase</keyword>
<protein>
    <submittedName>
        <fullName evidence="1">Putative DNA helicase</fullName>
    </submittedName>
</protein>
<proteinExistence type="predicted"/>
<dbReference type="SUPFAM" id="SSF52540">
    <property type="entry name" value="P-loop containing nucleoside triphosphate hydrolases"/>
    <property type="match status" value="1"/>
</dbReference>
<evidence type="ECO:0000313" key="1">
    <source>
        <dbReference type="EMBL" id="ALP47734.1"/>
    </source>
</evidence>
<dbReference type="Proteomes" id="UP000230040">
    <property type="component" value="Segment"/>
</dbReference>
<keyword evidence="1" id="KW-0347">Helicase</keyword>
<keyword evidence="1" id="KW-0067">ATP-binding</keyword>
<dbReference type="Pfam" id="PF13481">
    <property type="entry name" value="AAA_25"/>
    <property type="match status" value="1"/>
</dbReference>
<accession>A0A1S5Q9W1</accession>
<dbReference type="GO" id="GO:0004386">
    <property type="term" value="F:helicase activity"/>
    <property type="evidence" value="ECO:0007669"/>
    <property type="project" value="UniProtKB-KW"/>
</dbReference>
<keyword evidence="1" id="KW-0547">Nucleotide-binding</keyword>
<organism evidence="1 2">
    <name type="scientific">Aeromonas phage Ahp1</name>
    <dbReference type="NCBI Taxonomy" id="1747286"/>
    <lineage>
        <taxon>Viruses</taxon>
        <taxon>Duplodnaviria</taxon>
        <taxon>Heunggongvirae</taxon>
        <taxon>Uroviricota</taxon>
        <taxon>Caudoviricetes</taxon>
        <taxon>Autographivirales</taxon>
        <taxon>Autonotataviridae</taxon>
        <taxon>Melnykvirinae</taxon>
        <taxon>Ahphunavirus</taxon>
        <taxon>Ahphunavirus Ahp1</taxon>
    </lineage>
</organism>
<keyword evidence="2" id="KW-1185">Reference proteome</keyword>